<evidence type="ECO:0000256" key="1">
    <source>
        <dbReference type="ARBA" id="ARBA00022741"/>
    </source>
</evidence>
<dbReference type="PANTHER" id="PTHR35372">
    <property type="entry name" value="ATP BINDING PROTEIN-RELATED"/>
    <property type="match status" value="1"/>
</dbReference>
<evidence type="ECO:0000256" key="3">
    <source>
        <dbReference type="ARBA" id="ARBA00022840"/>
    </source>
</evidence>
<dbReference type="Proteomes" id="UP000823588">
    <property type="component" value="Unassembled WGS sequence"/>
</dbReference>
<dbReference type="InterPro" id="IPR045455">
    <property type="entry name" value="NrS-1_pol-like_helicase"/>
</dbReference>
<comment type="caution">
    <text evidence="5">The sequence shown here is derived from an EMBL/GenBank/DDBJ whole genome shotgun (WGS) entry which is preliminary data.</text>
</comment>
<dbReference type="InterPro" id="IPR014015">
    <property type="entry name" value="Helicase_SF3_DNA-vir"/>
</dbReference>
<dbReference type="AlphaFoldDB" id="A0A8T4GIV8"/>
<accession>A0A8T4GIV8</accession>
<proteinExistence type="predicted"/>
<dbReference type="NCBIfam" id="TIGR01613">
    <property type="entry name" value="primase_Cterm"/>
    <property type="match status" value="1"/>
</dbReference>
<name>A0A8T4GIV8_9EURY</name>
<reference evidence="5" key="1">
    <citation type="submission" date="2021-03" db="EMBL/GenBank/DDBJ databases">
        <title>Genomic Encyclopedia of Type Strains, Phase IV (KMG-IV): sequencing the most valuable type-strain genomes for metagenomic binning, comparative biology and taxonomic classification.</title>
        <authorList>
            <person name="Goeker M."/>
        </authorList>
    </citation>
    <scope>NUCLEOTIDE SEQUENCE</scope>
    <source>
        <strain evidence="5">DSM 23564</strain>
    </source>
</reference>
<protein>
    <submittedName>
        <fullName evidence="5">P4 family phage/plasmid primase-like protein</fullName>
    </submittedName>
</protein>
<dbReference type="RefSeq" id="WP_209485571.1">
    <property type="nucleotide sequence ID" value="NZ_JAGGKQ010000014.1"/>
</dbReference>
<organism evidence="5 6">
    <name type="scientific">Halorubrum alkaliphilum</name>
    <dbReference type="NCBI Taxonomy" id="261290"/>
    <lineage>
        <taxon>Archaea</taxon>
        <taxon>Methanobacteriati</taxon>
        <taxon>Methanobacteriota</taxon>
        <taxon>Stenosarchaea group</taxon>
        <taxon>Halobacteria</taxon>
        <taxon>Halobacteriales</taxon>
        <taxon>Haloferacaceae</taxon>
        <taxon>Halorubrum</taxon>
    </lineage>
</organism>
<feature type="domain" description="SF3 helicase" evidence="4">
    <location>
        <begin position="245"/>
        <end position="401"/>
    </location>
</feature>
<dbReference type="Pfam" id="PF19263">
    <property type="entry name" value="DUF5906"/>
    <property type="match status" value="1"/>
</dbReference>
<dbReference type="EMBL" id="JAGGKQ010000014">
    <property type="protein sequence ID" value="MBP1922945.1"/>
    <property type="molecule type" value="Genomic_DNA"/>
</dbReference>
<dbReference type="PROSITE" id="PS51206">
    <property type="entry name" value="SF3_HELICASE_1"/>
    <property type="match status" value="1"/>
</dbReference>
<dbReference type="SUPFAM" id="SSF52540">
    <property type="entry name" value="P-loop containing nucleoside triphosphate hydrolases"/>
    <property type="match status" value="1"/>
</dbReference>
<keyword evidence="2" id="KW-0378">Hydrolase</keyword>
<dbReference type="GO" id="GO:0016787">
    <property type="term" value="F:hydrolase activity"/>
    <property type="evidence" value="ECO:0007669"/>
    <property type="project" value="UniProtKB-KW"/>
</dbReference>
<evidence type="ECO:0000313" key="6">
    <source>
        <dbReference type="Proteomes" id="UP000823588"/>
    </source>
</evidence>
<keyword evidence="6" id="KW-1185">Reference proteome</keyword>
<keyword evidence="3" id="KW-0067">ATP-binding</keyword>
<dbReference type="InterPro" id="IPR027417">
    <property type="entry name" value="P-loop_NTPase"/>
</dbReference>
<gene>
    <name evidence="5" type="ORF">J2751_001978</name>
</gene>
<dbReference type="OrthoDB" id="325926at2157"/>
<keyword evidence="1" id="KW-0547">Nucleotide-binding</keyword>
<evidence type="ECO:0000256" key="2">
    <source>
        <dbReference type="ARBA" id="ARBA00022801"/>
    </source>
</evidence>
<evidence type="ECO:0000313" key="5">
    <source>
        <dbReference type="EMBL" id="MBP1922945.1"/>
    </source>
</evidence>
<dbReference type="GO" id="GO:0005524">
    <property type="term" value="F:ATP binding"/>
    <property type="evidence" value="ECO:0007669"/>
    <property type="project" value="UniProtKB-KW"/>
</dbReference>
<dbReference type="InterPro" id="IPR051620">
    <property type="entry name" value="ORF904-like_C"/>
</dbReference>
<dbReference type="InterPro" id="IPR006500">
    <property type="entry name" value="Helicase_put_C_phage/plasmid"/>
</dbReference>
<evidence type="ECO:0000259" key="4">
    <source>
        <dbReference type="PROSITE" id="PS51206"/>
    </source>
</evidence>
<dbReference type="Gene3D" id="3.40.50.300">
    <property type="entry name" value="P-loop containing nucleotide triphosphate hydrolases"/>
    <property type="match status" value="1"/>
</dbReference>
<dbReference type="PANTHER" id="PTHR35372:SF2">
    <property type="entry name" value="SF3 HELICASE DOMAIN-CONTAINING PROTEIN"/>
    <property type="match status" value="1"/>
</dbReference>
<sequence>MSDVDLVEEMHDTLEANDEDPMTLLDHREWPYILAEWYDSDEFEDKKKYQKVVNYINWRLVDMRRDDFDDQIESVVAEIQDDEDSQSIHEMSSSEFFREFTWNDMPDRQIAYFCHLWCKENAQIVFSNGRIFVYDGDIWVNEPKRVAKILQGLLRAHYGKHVKEEFLDGYVSVNDAYQVDWNEMGIGGPRCVVENGILNLVEGEIERETRPDDYALIRFPVRWEGMDAERDRWSNEFLDRSVNDGDLQKLQEFAGYCLHTHNYPYKKALMMLGDGNNGKGVFEDVITAAIGPDNVMNYGLRDLSGANFGLQRLQNTAVNINSDIEGNEITRTSAFKKLTGRDRFKVEPKYETPFEIENAAKLMFAANRIPDVDTDDLAFYSRWIFVEFPHRFTTRDDDGYFDADPHIAETIIEDELSGVLAWMVEGYQELCEQDHFTGEMEPEEVRTEWSHLSDPTVTFIRNFVTDGHPGEEGDPLEGRMTVSTLYQLYQRYMATTPVSPVSKQKLARSITNRFEAETVSERRGPDNDDVARVWDGVFIPHNKREEIRELRTESL</sequence>